<keyword evidence="3" id="KW-1185">Reference proteome</keyword>
<dbReference type="EMBL" id="CP102290">
    <property type="protein sequence ID" value="UWP59985.1"/>
    <property type="molecule type" value="Genomic_DNA"/>
</dbReference>
<accession>A0ABY5VHG7</accession>
<protein>
    <submittedName>
        <fullName evidence="2">Uncharacterized protein</fullName>
    </submittedName>
</protein>
<proteinExistence type="predicted"/>
<organism evidence="2 3">
    <name type="scientific">Ruminococcus gauvreauii</name>
    <dbReference type="NCBI Taxonomy" id="438033"/>
    <lineage>
        <taxon>Bacteria</taxon>
        <taxon>Bacillati</taxon>
        <taxon>Bacillota</taxon>
        <taxon>Clostridia</taxon>
        <taxon>Eubacteriales</taxon>
        <taxon>Oscillospiraceae</taxon>
        <taxon>Ruminococcus</taxon>
    </lineage>
</organism>
<keyword evidence="1" id="KW-0175">Coiled coil</keyword>
<gene>
    <name evidence="2" type="ORF">NQ502_02685</name>
</gene>
<evidence type="ECO:0000256" key="1">
    <source>
        <dbReference type="SAM" id="Coils"/>
    </source>
</evidence>
<sequence>MGDKKKAGLFENMIQNLSMNFVELPELLETAAEEKQTGQMPLRLQILGKGFAAGWDAARVNAELLEHDCEALYARSFYEASLIYAFDHHMVYGEWKRFFEECKNYCDLAASAEQNIFRGGKITLQQLKRYVSQESTGNLQTEMLTRWMEQEIRTKEKPEEFRSFMRDNQEKFSAVREKARYYFCKYLYFYIREKCDNYYRGCEKAEQARRQYGNALDRQERGILERFALEELNFLKPLTKLKKDAEKAKNTMPIQEKREYLENAALTPGGIFDEFNYFYFGYVSADWMEVLFELYGSFEQWPLEMKVRVAHSMGLCSANPDEQEKRRALRQLRDMEQEQLAKEQALDAAYERSDAAARKLYQRGRVGEDYFREFITGSRDINRSTLISFLLFVKARTRLDEDNRITLNRLNRILLNCGFTQLRPDSSFDQFVMHFLKAKDPMEVLEEEVEKQVLKGQDFYLYKVYRDAYCHQTELLEYLV</sequence>
<evidence type="ECO:0000313" key="2">
    <source>
        <dbReference type="EMBL" id="UWP59985.1"/>
    </source>
</evidence>
<feature type="coiled-coil region" evidence="1">
    <location>
        <begin position="325"/>
        <end position="352"/>
    </location>
</feature>
<reference evidence="2" key="1">
    <citation type="journal article" date="2022" name="Cell">
        <title>Design, construction, and in vivo augmentation of a complex gut microbiome.</title>
        <authorList>
            <person name="Cheng A.G."/>
            <person name="Ho P.Y."/>
            <person name="Aranda-Diaz A."/>
            <person name="Jain S."/>
            <person name="Yu F.B."/>
            <person name="Meng X."/>
            <person name="Wang M."/>
            <person name="Iakiviak M."/>
            <person name="Nagashima K."/>
            <person name="Zhao A."/>
            <person name="Murugkar P."/>
            <person name="Patil A."/>
            <person name="Atabakhsh K."/>
            <person name="Weakley A."/>
            <person name="Yan J."/>
            <person name="Brumbaugh A.R."/>
            <person name="Higginbottom S."/>
            <person name="Dimas A."/>
            <person name="Shiver A.L."/>
            <person name="Deutschbauer A."/>
            <person name="Neff N."/>
            <person name="Sonnenburg J.L."/>
            <person name="Huang K.C."/>
            <person name="Fischbach M.A."/>
        </authorList>
    </citation>
    <scope>NUCLEOTIDE SEQUENCE</scope>
    <source>
        <strain evidence="2">DSM 19829</strain>
    </source>
</reference>
<name>A0ABY5VHG7_9FIRM</name>
<evidence type="ECO:0000313" key="3">
    <source>
        <dbReference type="Proteomes" id="UP001060164"/>
    </source>
</evidence>
<dbReference type="RefSeq" id="WP_028529192.1">
    <property type="nucleotide sequence ID" value="NZ_CABLBR010000020.1"/>
</dbReference>
<dbReference type="Proteomes" id="UP001060164">
    <property type="component" value="Chromosome"/>
</dbReference>